<feature type="transmembrane region" description="Helical" evidence="1">
    <location>
        <begin position="30"/>
        <end position="53"/>
    </location>
</feature>
<sequence>MKAGNLMLAFMWATAAVFWIQLSANSEGVAGVVIATLALAASAASAMNLHVYINKGKR</sequence>
<gene>
    <name evidence="2" type="ORF">ACFO7V_16780</name>
</gene>
<keyword evidence="1" id="KW-1133">Transmembrane helix</keyword>
<keyword evidence="1" id="KW-0472">Membrane</keyword>
<evidence type="ECO:0000313" key="2">
    <source>
        <dbReference type="EMBL" id="MFC4717779.1"/>
    </source>
</evidence>
<dbReference type="Proteomes" id="UP001595884">
    <property type="component" value="Unassembled WGS sequence"/>
</dbReference>
<keyword evidence="1" id="KW-0812">Transmembrane</keyword>
<dbReference type="EMBL" id="JBHSHE010000082">
    <property type="protein sequence ID" value="MFC4717779.1"/>
    <property type="molecule type" value="Genomic_DNA"/>
</dbReference>
<accession>A0ABV9MRK3</accession>
<proteinExistence type="predicted"/>
<keyword evidence="3" id="KW-1185">Reference proteome</keyword>
<name>A0ABV9MRK3_9MICC</name>
<protein>
    <submittedName>
        <fullName evidence="2">Uncharacterized protein</fullName>
    </submittedName>
</protein>
<reference evidence="3" key="1">
    <citation type="journal article" date="2019" name="Int. J. Syst. Evol. Microbiol.">
        <title>The Global Catalogue of Microorganisms (GCM) 10K type strain sequencing project: providing services to taxonomists for standard genome sequencing and annotation.</title>
        <authorList>
            <consortium name="The Broad Institute Genomics Platform"/>
            <consortium name="The Broad Institute Genome Sequencing Center for Infectious Disease"/>
            <person name="Wu L."/>
            <person name="Ma J."/>
        </authorList>
    </citation>
    <scope>NUCLEOTIDE SEQUENCE [LARGE SCALE GENOMIC DNA]</scope>
    <source>
        <strain evidence="3">CGMCC 1.12849</strain>
    </source>
</reference>
<feature type="transmembrane region" description="Helical" evidence="1">
    <location>
        <begin position="7"/>
        <end position="24"/>
    </location>
</feature>
<organism evidence="2 3">
    <name type="scientific">Glutamicibacter bergerei</name>
    <dbReference type="NCBI Taxonomy" id="256702"/>
    <lineage>
        <taxon>Bacteria</taxon>
        <taxon>Bacillati</taxon>
        <taxon>Actinomycetota</taxon>
        <taxon>Actinomycetes</taxon>
        <taxon>Micrococcales</taxon>
        <taxon>Micrococcaceae</taxon>
        <taxon>Glutamicibacter</taxon>
    </lineage>
</organism>
<evidence type="ECO:0000313" key="3">
    <source>
        <dbReference type="Proteomes" id="UP001595884"/>
    </source>
</evidence>
<dbReference type="RefSeq" id="WP_346058755.1">
    <property type="nucleotide sequence ID" value="NZ_BAAAVQ010000005.1"/>
</dbReference>
<comment type="caution">
    <text evidence="2">The sequence shown here is derived from an EMBL/GenBank/DDBJ whole genome shotgun (WGS) entry which is preliminary data.</text>
</comment>
<evidence type="ECO:0000256" key="1">
    <source>
        <dbReference type="SAM" id="Phobius"/>
    </source>
</evidence>